<dbReference type="EMBL" id="CP144750">
    <property type="protein sequence ID" value="WVZ81656.1"/>
    <property type="molecule type" value="Genomic_DNA"/>
</dbReference>
<organism evidence="2 3">
    <name type="scientific">Paspalum notatum var. saurae</name>
    <dbReference type="NCBI Taxonomy" id="547442"/>
    <lineage>
        <taxon>Eukaryota</taxon>
        <taxon>Viridiplantae</taxon>
        <taxon>Streptophyta</taxon>
        <taxon>Embryophyta</taxon>
        <taxon>Tracheophyta</taxon>
        <taxon>Spermatophyta</taxon>
        <taxon>Magnoliopsida</taxon>
        <taxon>Liliopsida</taxon>
        <taxon>Poales</taxon>
        <taxon>Poaceae</taxon>
        <taxon>PACMAD clade</taxon>
        <taxon>Panicoideae</taxon>
        <taxon>Andropogonodae</taxon>
        <taxon>Paspaleae</taxon>
        <taxon>Paspalinae</taxon>
        <taxon>Paspalum</taxon>
    </lineage>
</organism>
<reference evidence="2 3" key="1">
    <citation type="submission" date="2024-02" db="EMBL/GenBank/DDBJ databases">
        <title>High-quality chromosome-scale genome assembly of Pensacola bahiagrass (Paspalum notatum Flugge var. saurae).</title>
        <authorList>
            <person name="Vega J.M."/>
            <person name="Podio M."/>
            <person name="Orjuela J."/>
            <person name="Siena L.A."/>
            <person name="Pessino S.C."/>
            <person name="Combes M.C."/>
            <person name="Mariac C."/>
            <person name="Albertini E."/>
            <person name="Pupilli F."/>
            <person name="Ortiz J.P.A."/>
            <person name="Leblanc O."/>
        </authorList>
    </citation>
    <scope>NUCLEOTIDE SEQUENCE [LARGE SCALE GENOMIC DNA]</scope>
    <source>
        <strain evidence="2">R1</strain>
        <tissue evidence="2">Leaf</tissue>
    </source>
</reference>
<proteinExistence type="predicted"/>
<evidence type="ECO:0000313" key="2">
    <source>
        <dbReference type="EMBL" id="WVZ81656.1"/>
    </source>
</evidence>
<evidence type="ECO:0000313" key="3">
    <source>
        <dbReference type="Proteomes" id="UP001341281"/>
    </source>
</evidence>
<name>A0AAQ3X1Y1_PASNO</name>
<protein>
    <submittedName>
        <fullName evidence="2">Uncharacterized protein</fullName>
    </submittedName>
</protein>
<feature type="compositionally biased region" description="Polar residues" evidence="1">
    <location>
        <begin position="75"/>
        <end position="84"/>
    </location>
</feature>
<dbReference type="Proteomes" id="UP001341281">
    <property type="component" value="Chromosome 06"/>
</dbReference>
<keyword evidence="3" id="KW-1185">Reference proteome</keyword>
<evidence type="ECO:0000256" key="1">
    <source>
        <dbReference type="SAM" id="MobiDB-lite"/>
    </source>
</evidence>
<sequence length="139" mass="15092">MRHNGLSRKIGSNSPAAAILIWRGKDSRTSAQGSSASTGHPYLLWSSFPSALLVAREQQRPQAADQGRARLREGSQPQEQQPTARNRERIAAAYSSTEMASERTRAAALMGLGRSTGWRAAAGAMAERRARRTSTEGDR</sequence>
<feature type="region of interest" description="Disordered" evidence="1">
    <location>
        <begin position="56"/>
        <end position="101"/>
    </location>
</feature>
<gene>
    <name evidence="2" type="ORF">U9M48_029009</name>
</gene>
<feature type="region of interest" description="Disordered" evidence="1">
    <location>
        <begin position="120"/>
        <end position="139"/>
    </location>
</feature>
<dbReference type="AlphaFoldDB" id="A0AAQ3X1Y1"/>
<accession>A0AAQ3X1Y1</accession>